<name>A0ABV8KEE5_9ACTN</name>
<feature type="region of interest" description="Disordered" evidence="1">
    <location>
        <begin position="157"/>
        <end position="183"/>
    </location>
</feature>
<reference evidence="3" key="1">
    <citation type="journal article" date="2019" name="Int. J. Syst. Evol. Microbiol.">
        <title>The Global Catalogue of Microorganisms (GCM) 10K type strain sequencing project: providing services to taxonomists for standard genome sequencing and annotation.</title>
        <authorList>
            <consortium name="The Broad Institute Genomics Platform"/>
            <consortium name="The Broad Institute Genome Sequencing Center for Infectious Disease"/>
            <person name="Wu L."/>
            <person name="Ma J."/>
        </authorList>
    </citation>
    <scope>NUCLEOTIDE SEQUENCE [LARGE SCALE GENOMIC DNA]</scope>
    <source>
        <strain evidence="3">2902at01</strain>
    </source>
</reference>
<sequence>MSTVAVSKLVRASVGEIWRAFTDLPARGRYLSTVETVEVLTPGPFGTGTRWRETRSLPDGTRVTEEYVVNEVVPRVLCAITSPGVGADYRITYRFTPVDVGRRRGGTVVTVVQDGGPTAPYGRFLALMFGGLAARSVESALRCDLADLAVAAQSLGADPTGRSAEPTGRPGGGTDKVVDGEAA</sequence>
<dbReference type="Gene3D" id="3.30.530.20">
    <property type="match status" value="1"/>
</dbReference>
<evidence type="ECO:0000313" key="2">
    <source>
        <dbReference type="EMBL" id="MFC4104423.1"/>
    </source>
</evidence>
<accession>A0ABV8KEE5</accession>
<dbReference type="EMBL" id="JBHSBN010000001">
    <property type="protein sequence ID" value="MFC4104423.1"/>
    <property type="molecule type" value="Genomic_DNA"/>
</dbReference>
<gene>
    <name evidence="2" type="ORF">ACFOX0_00515</name>
</gene>
<dbReference type="Proteomes" id="UP001595868">
    <property type="component" value="Unassembled WGS sequence"/>
</dbReference>
<evidence type="ECO:0000256" key="1">
    <source>
        <dbReference type="SAM" id="MobiDB-lite"/>
    </source>
</evidence>
<dbReference type="RefSeq" id="WP_377541346.1">
    <property type="nucleotide sequence ID" value="NZ_JBHSBN010000001.1"/>
</dbReference>
<comment type="caution">
    <text evidence="2">The sequence shown here is derived from an EMBL/GenBank/DDBJ whole genome shotgun (WGS) entry which is preliminary data.</text>
</comment>
<keyword evidence="3" id="KW-1185">Reference proteome</keyword>
<dbReference type="InterPro" id="IPR023393">
    <property type="entry name" value="START-like_dom_sf"/>
</dbReference>
<dbReference type="SUPFAM" id="SSF55961">
    <property type="entry name" value="Bet v1-like"/>
    <property type="match status" value="1"/>
</dbReference>
<dbReference type="InterPro" id="IPR019587">
    <property type="entry name" value="Polyketide_cyclase/dehydratase"/>
</dbReference>
<proteinExistence type="predicted"/>
<organism evidence="2 3">
    <name type="scientific">Micromonospora zhanjiangensis</name>
    <dbReference type="NCBI Taxonomy" id="1522057"/>
    <lineage>
        <taxon>Bacteria</taxon>
        <taxon>Bacillati</taxon>
        <taxon>Actinomycetota</taxon>
        <taxon>Actinomycetes</taxon>
        <taxon>Micromonosporales</taxon>
        <taxon>Micromonosporaceae</taxon>
        <taxon>Micromonospora</taxon>
    </lineage>
</organism>
<evidence type="ECO:0000313" key="3">
    <source>
        <dbReference type="Proteomes" id="UP001595868"/>
    </source>
</evidence>
<dbReference type="Pfam" id="PF10604">
    <property type="entry name" value="Polyketide_cyc2"/>
    <property type="match status" value="1"/>
</dbReference>
<protein>
    <submittedName>
        <fullName evidence="2">SRPBCC family protein</fullName>
    </submittedName>
</protein>